<dbReference type="AlphaFoldDB" id="A0A0F7ZAC9"/>
<dbReference type="Pfam" id="PF11035">
    <property type="entry name" value="SNAPC2"/>
    <property type="match status" value="1"/>
</dbReference>
<name>A0A0F7ZAC9_CROAD</name>
<dbReference type="GO" id="GO:0016604">
    <property type="term" value="C:nuclear body"/>
    <property type="evidence" value="ECO:0007669"/>
    <property type="project" value="TreeGrafter"/>
</dbReference>
<accession>A0A0F7ZAC9</accession>
<sequence length="337" mass="37975">MKPPSRLRSAPVRYRLDPTIRVWTDREKRRLLHALRAQAQTPGPLRPEQLKEYLPSRNEDEILVFVDQLKERVAREAVKARYRYRQCKQKDAPVPAPIEVWIRLAKKLTGCLEDAVTAAFSQVLTIASAEPLSLLHSVPSKPVEGNAAQCMIPIVPSKNMKSNTESEQATVSSDVEQLTPAENGEIHVDFEKIYKYLSVISRGSKAPELPPGESAVLLDLLLSLPEELSHLDYKKLKGHMYKCYIDLSAHYKNEKSTMKAKFSPLVNHNEDLPETFYNVPSAENNFSKKQEDTSSNTCSTSGTTSTPSADWKTLGICPLNSFWFPLDILAQKKEILD</sequence>
<feature type="compositionally biased region" description="Low complexity" evidence="1">
    <location>
        <begin position="293"/>
        <end position="308"/>
    </location>
</feature>
<dbReference type="PANTHER" id="PTHR15132">
    <property type="entry name" value="SNRNA-ACTIVATING PROTEIN COMPLEX SUBUNIT 2"/>
    <property type="match status" value="1"/>
</dbReference>
<dbReference type="GO" id="GO:0009301">
    <property type="term" value="P:snRNA transcription"/>
    <property type="evidence" value="ECO:0007669"/>
    <property type="project" value="InterPro"/>
</dbReference>
<evidence type="ECO:0000256" key="1">
    <source>
        <dbReference type="SAM" id="MobiDB-lite"/>
    </source>
</evidence>
<protein>
    <submittedName>
        <fullName evidence="2">snRNA-activating protein complex subunit 2</fullName>
    </submittedName>
</protein>
<reference evidence="2" key="1">
    <citation type="submission" date="2014-05" db="EMBL/GenBank/DDBJ databases">
        <title>The extremes of toxin expression variation revealed in two sympatric snake species.</title>
        <authorList>
            <person name="Margres M.J."/>
            <person name="Wray K.P."/>
            <person name="McGivern J.J."/>
            <person name="Seavy M."/>
            <person name="Sanader D."/>
            <person name="Facente J."/>
            <person name="Rokyta D.R."/>
        </authorList>
    </citation>
    <scope>NUCLEOTIDE SEQUENCE</scope>
</reference>
<dbReference type="InterPro" id="IPR021281">
    <property type="entry name" value="SNAPC2"/>
</dbReference>
<feature type="region of interest" description="Disordered" evidence="1">
    <location>
        <begin position="286"/>
        <end position="308"/>
    </location>
</feature>
<evidence type="ECO:0000313" key="2">
    <source>
        <dbReference type="EMBL" id="JAI11334.1"/>
    </source>
</evidence>
<dbReference type="PANTHER" id="PTHR15132:SF1">
    <property type="entry name" value="SNRNA-ACTIVATING PROTEIN COMPLEX SUBUNIT 2"/>
    <property type="match status" value="1"/>
</dbReference>
<dbReference type="GO" id="GO:0016251">
    <property type="term" value="F:RNA polymerase II general transcription initiation factor activity"/>
    <property type="evidence" value="ECO:0007669"/>
    <property type="project" value="InterPro"/>
</dbReference>
<organism evidence="2">
    <name type="scientific">Crotalus adamanteus</name>
    <name type="common">Eastern diamondback rattlesnake</name>
    <dbReference type="NCBI Taxonomy" id="8729"/>
    <lineage>
        <taxon>Eukaryota</taxon>
        <taxon>Metazoa</taxon>
        <taxon>Chordata</taxon>
        <taxon>Craniata</taxon>
        <taxon>Vertebrata</taxon>
        <taxon>Euteleostomi</taxon>
        <taxon>Lepidosauria</taxon>
        <taxon>Squamata</taxon>
        <taxon>Bifurcata</taxon>
        <taxon>Unidentata</taxon>
        <taxon>Episquamata</taxon>
        <taxon>Toxicofera</taxon>
        <taxon>Serpentes</taxon>
        <taxon>Colubroidea</taxon>
        <taxon>Viperidae</taxon>
        <taxon>Crotalinae</taxon>
        <taxon>Crotalus</taxon>
    </lineage>
</organism>
<proteinExistence type="evidence at transcript level"/>
<dbReference type="EMBL" id="GBEX01003226">
    <property type="protein sequence ID" value="JAI11334.1"/>
    <property type="molecule type" value="mRNA"/>
</dbReference>